<dbReference type="GO" id="GO:0009396">
    <property type="term" value="P:folic acid-containing compound biosynthetic process"/>
    <property type="evidence" value="ECO:0007669"/>
    <property type="project" value="TreeGrafter"/>
</dbReference>
<dbReference type="GO" id="GO:0030272">
    <property type="term" value="F:5-formyltetrahydrofolate cyclo-ligase activity"/>
    <property type="evidence" value="ECO:0007669"/>
    <property type="project" value="UniProtKB-EC"/>
</dbReference>
<comment type="catalytic activity">
    <reaction evidence="5">
        <text>(6S)-5-formyl-5,6,7,8-tetrahydrofolate + ATP = (6R)-5,10-methenyltetrahydrofolate + ADP + phosphate</text>
        <dbReference type="Rhea" id="RHEA:10488"/>
        <dbReference type="ChEBI" id="CHEBI:30616"/>
        <dbReference type="ChEBI" id="CHEBI:43474"/>
        <dbReference type="ChEBI" id="CHEBI:57455"/>
        <dbReference type="ChEBI" id="CHEBI:57457"/>
        <dbReference type="ChEBI" id="CHEBI:456216"/>
        <dbReference type="EC" id="6.3.3.2"/>
    </reaction>
</comment>
<dbReference type="SUPFAM" id="SSF100950">
    <property type="entry name" value="NagB/RpiA/CoA transferase-like"/>
    <property type="match status" value="1"/>
</dbReference>
<proteinExistence type="inferred from homology"/>
<reference evidence="7" key="2">
    <citation type="submission" date="2003-12" db="EMBL/GenBank/DDBJ databases">
        <title>Monterey Bay Coastal Ocean Microbial Observatory environmental clone sequencing.</title>
        <authorList>
            <person name="DeLong E.F."/>
        </authorList>
    </citation>
    <scope>NUCLEOTIDE SEQUENCE</scope>
</reference>
<feature type="binding site" evidence="4">
    <location>
        <begin position="125"/>
        <end position="133"/>
    </location>
    <ligand>
        <name>ATP</name>
        <dbReference type="ChEBI" id="CHEBI:30616"/>
    </ligand>
</feature>
<evidence type="ECO:0000256" key="5">
    <source>
        <dbReference type="RuleBase" id="RU361279"/>
    </source>
</evidence>
<keyword evidence="2 4" id="KW-0547">Nucleotide-binding</keyword>
<keyword evidence="5" id="KW-0460">Magnesium</keyword>
<evidence type="ECO:0000256" key="2">
    <source>
        <dbReference type="ARBA" id="ARBA00022741"/>
    </source>
</evidence>
<dbReference type="GO" id="GO:0035999">
    <property type="term" value="P:tetrahydrofolate interconversion"/>
    <property type="evidence" value="ECO:0007669"/>
    <property type="project" value="TreeGrafter"/>
</dbReference>
<gene>
    <name evidence="7" type="ORF">MBMO_EBAC080-L31E09.24</name>
</gene>
<comment type="similarity">
    <text evidence="1 5">Belongs to the 5-formyltetrahydrofolate cyclo-ligase family.</text>
</comment>
<feature type="binding site" evidence="4">
    <location>
        <position position="52"/>
    </location>
    <ligand>
        <name>substrate</name>
    </ligand>
</feature>
<dbReference type="AlphaFoldDB" id="Q6SFV6"/>
<dbReference type="InterPro" id="IPR002698">
    <property type="entry name" value="FTHF_cligase"/>
</dbReference>
<accession>Q6SFV6</accession>
<evidence type="ECO:0000256" key="1">
    <source>
        <dbReference type="ARBA" id="ARBA00010638"/>
    </source>
</evidence>
<dbReference type="PANTHER" id="PTHR23407:SF1">
    <property type="entry name" value="5-FORMYLTETRAHYDROFOLATE CYCLO-LIGASE"/>
    <property type="match status" value="1"/>
</dbReference>
<dbReference type="NCBIfam" id="TIGR02727">
    <property type="entry name" value="MTHFS_bact"/>
    <property type="match status" value="1"/>
</dbReference>
<dbReference type="InterPro" id="IPR037171">
    <property type="entry name" value="NagB/RpiA_transferase-like"/>
</dbReference>
<dbReference type="EC" id="6.3.3.2" evidence="5"/>
<evidence type="ECO:0000256" key="4">
    <source>
        <dbReference type="PIRSR" id="PIRSR006806-1"/>
    </source>
</evidence>
<dbReference type="PIRSF" id="PIRSF006806">
    <property type="entry name" value="FTHF_cligase"/>
    <property type="match status" value="1"/>
</dbReference>
<evidence type="ECO:0000256" key="6">
    <source>
        <dbReference type="SAM" id="MobiDB-lite"/>
    </source>
</evidence>
<keyword evidence="7" id="KW-0436">Ligase</keyword>
<comment type="cofactor">
    <cofactor evidence="5">
        <name>Mg(2+)</name>
        <dbReference type="ChEBI" id="CHEBI:18420"/>
    </cofactor>
</comment>
<evidence type="ECO:0000256" key="3">
    <source>
        <dbReference type="ARBA" id="ARBA00022840"/>
    </source>
</evidence>
<keyword evidence="5" id="KW-0479">Metal-binding</keyword>
<evidence type="ECO:0000313" key="7">
    <source>
        <dbReference type="EMBL" id="AAR38106.1"/>
    </source>
</evidence>
<dbReference type="Gene3D" id="3.40.50.10420">
    <property type="entry name" value="NagB/RpiA/CoA transferase-like"/>
    <property type="match status" value="1"/>
</dbReference>
<dbReference type="InterPro" id="IPR024185">
    <property type="entry name" value="FTHF_cligase-like_sf"/>
</dbReference>
<dbReference type="GO" id="GO:0005524">
    <property type="term" value="F:ATP binding"/>
    <property type="evidence" value="ECO:0007669"/>
    <property type="project" value="UniProtKB-KW"/>
</dbReference>
<dbReference type="GO" id="GO:0046872">
    <property type="term" value="F:metal ion binding"/>
    <property type="evidence" value="ECO:0007669"/>
    <property type="project" value="UniProtKB-KW"/>
</dbReference>
<protein>
    <recommendedName>
        <fullName evidence="5">5-formyltetrahydrofolate cyclo-ligase</fullName>
        <ecNumber evidence="5">6.3.3.2</ecNumber>
    </recommendedName>
</protein>
<keyword evidence="3 4" id="KW-0067">ATP-binding</keyword>
<sequence length="184" mass="21318">MKELRKELRHRRKSIDKPTRKKEGKKILQQCQKNGLFRSAKHIAIFTPNDGEIETLSTITFLTKHGYFVYLPILVGEKLKFAKMGDHFRKNRFGIDEPIYTPQLGANQMDLILMPLVGFDKNKNRLGMGGGFYDKTLSFQSKRKNYRVPKLFGLAFDCQEVDHLDSKPWDVPLDGILTPTRFLT</sequence>
<dbReference type="PANTHER" id="PTHR23407">
    <property type="entry name" value="ATPASE INHIBITOR/5-FORMYLTETRAHYDROFOLATE CYCLO-LIGASE"/>
    <property type="match status" value="1"/>
</dbReference>
<reference evidence="7" key="1">
    <citation type="submission" date="2003-11" db="EMBL/GenBank/DDBJ databases">
        <authorList>
            <person name="Heidelberg J.F."/>
            <person name="Eisen J.A."/>
            <person name="Nelson W.C."/>
            <person name="DeLong E.F."/>
        </authorList>
    </citation>
    <scope>NUCLEOTIDE SEQUENCE</scope>
</reference>
<feature type="region of interest" description="Disordered" evidence="6">
    <location>
        <begin position="1"/>
        <end position="25"/>
    </location>
</feature>
<name>Q6SFV6_9BACT</name>
<dbReference type="EMBL" id="AY458646">
    <property type="protein sequence ID" value="AAR38106.1"/>
    <property type="molecule type" value="Genomic_DNA"/>
</dbReference>
<dbReference type="Pfam" id="PF01812">
    <property type="entry name" value="5-FTHF_cyc-lig"/>
    <property type="match status" value="1"/>
</dbReference>
<organism evidence="7">
    <name type="scientific">uncultured marine bacterium 578</name>
    <dbReference type="NCBI Taxonomy" id="257399"/>
    <lineage>
        <taxon>Bacteria</taxon>
        <taxon>environmental samples</taxon>
    </lineage>
</organism>
<feature type="compositionally biased region" description="Basic residues" evidence="6">
    <location>
        <begin position="7"/>
        <end position="24"/>
    </location>
</feature>